<dbReference type="EMBL" id="JANPWB010000010">
    <property type="protein sequence ID" value="KAJ1140535.1"/>
    <property type="molecule type" value="Genomic_DNA"/>
</dbReference>
<keyword evidence="3" id="KW-1185">Reference proteome</keyword>
<evidence type="ECO:0000256" key="1">
    <source>
        <dbReference type="SAM" id="MobiDB-lite"/>
    </source>
</evidence>
<evidence type="ECO:0000313" key="2">
    <source>
        <dbReference type="EMBL" id="KAJ1140535.1"/>
    </source>
</evidence>
<protein>
    <submittedName>
        <fullName evidence="2">Uncharacterized protein</fullName>
    </submittedName>
</protein>
<accession>A0AAV7QKC4</accession>
<gene>
    <name evidence="2" type="ORF">NDU88_006885</name>
</gene>
<sequence>MGKDRANKGTQQTRMDQYTAQNARASLQKDPPGPSEKGAEPTGAQILAVIESSSQATQTQIAAIAVDVNLLRADLRVLGMRGYGLVVGLGPGQCGEPVNPPVVRSLVGNSVHGPDNWWVWGVLLCSPDLNLAIEQERRLFPLLGTGSDSGVHTRLGRH</sequence>
<feature type="region of interest" description="Disordered" evidence="1">
    <location>
        <begin position="1"/>
        <end position="41"/>
    </location>
</feature>
<reference evidence="2" key="1">
    <citation type="journal article" date="2022" name="bioRxiv">
        <title>Sequencing and chromosome-scale assembly of the giantPleurodeles waltlgenome.</title>
        <authorList>
            <person name="Brown T."/>
            <person name="Elewa A."/>
            <person name="Iarovenko S."/>
            <person name="Subramanian E."/>
            <person name="Araus A.J."/>
            <person name="Petzold A."/>
            <person name="Susuki M."/>
            <person name="Suzuki K.-i.T."/>
            <person name="Hayashi T."/>
            <person name="Toyoda A."/>
            <person name="Oliveira C."/>
            <person name="Osipova E."/>
            <person name="Leigh N.D."/>
            <person name="Simon A."/>
            <person name="Yun M.H."/>
        </authorList>
    </citation>
    <scope>NUCLEOTIDE SEQUENCE</scope>
    <source>
        <strain evidence="2">20211129_DDA</strain>
        <tissue evidence="2">Liver</tissue>
    </source>
</reference>
<dbReference type="AlphaFoldDB" id="A0AAV7QKC4"/>
<name>A0AAV7QKC4_PLEWA</name>
<comment type="caution">
    <text evidence="2">The sequence shown here is derived from an EMBL/GenBank/DDBJ whole genome shotgun (WGS) entry which is preliminary data.</text>
</comment>
<evidence type="ECO:0000313" key="3">
    <source>
        <dbReference type="Proteomes" id="UP001066276"/>
    </source>
</evidence>
<proteinExistence type="predicted"/>
<dbReference type="Proteomes" id="UP001066276">
    <property type="component" value="Chromosome 6"/>
</dbReference>
<feature type="compositionally biased region" description="Polar residues" evidence="1">
    <location>
        <begin position="8"/>
        <end position="25"/>
    </location>
</feature>
<organism evidence="2 3">
    <name type="scientific">Pleurodeles waltl</name>
    <name type="common">Iberian ribbed newt</name>
    <dbReference type="NCBI Taxonomy" id="8319"/>
    <lineage>
        <taxon>Eukaryota</taxon>
        <taxon>Metazoa</taxon>
        <taxon>Chordata</taxon>
        <taxon>Craniata</taxon>
        <taxon>Vertebrata</taxon>
        <taxon>Euteleostomi</taxon>
        <taxon>Amphibia</taxon>
        <taxon>Batrachia</taxon>
        <taxon>Caudata</taxon>
        <taxon>Salamandroidea</taxon>
        <taxon>Salamandridae</taxon>
        <taxon>Pleurodelinae</taxon>
        <taxon>Pleurodeles</taxon>
    </lineage>
</organism>